<evidence type="ECO:0000313" key="2">
    <source>
        <dbReference type="EMBL" id="GAH01992.1"/>
    </source>
</evidence>
<feature type="region of interest" description="Disordered" evidence="1">
    <location>
        <begin position="1"/>
        <end position="32"/>
    </location>
</feature>
<dbReference type="EMBL" id="BART01020254">
    <property type="protein sequence ID" value="GAH01992.1"/>
    <property type="molecule type" value="Genomic_DNA"/>
</dbReference>
<reference evidence="2" key="1">
    <citation type="journal article" date="2014" name="Front. Microbiol.">
        <title>High frequency of phylogenetically diverse reductive dehalogenase-homologous genes in deep subseafloor sedimentary metagenomes.</title>
        <authorList>
            <person name="Kawai M."/>
            <person name="Futagami T."/>
            <person name="Toyoda A."/>
            <person name="Takaki Y."/>
            <person name="Nishi S."/>
            <person name="Hori S."/>
            <person name="Arai W."/>
            <person name="Tsubouchi T."/>
            <person name="Morono Y."/>
            <person name="Uchiyama I."/>
            <person name="Ito T."/>
            <person name="Fujiyama A."/>
            <person name="Inagaki F."/>
            <person name="Takami H."/>
        </authorList>
    </citation>
    <scope>NUCLEOTIDE SEQUENCE</scope>
    <source>
        <strain evidence="2">Expedition CK06-06</strain>
    </source>
</reference>
<gene>
    <name evidence="2" type="ORF">S01H4_37665</name>
</gene>
<organism evidence="2">
    <name type="scientific">marine sediment metagenome</name>
    <dbReference type="NCBI Taxonomy" id="412755"/>
    <lineage>
        <taxon>unclassified sequences</taxon>
        <taxon>metagenomes</taxon>
        <taxon>ecological metagenomes</taxon>
    </lineage>
</organism>
<feature type="non-terminal residue" evidence="2">
    <location>
        <position position="51"/>
    </location>
</feature>
<sequence length="51" mass="5517">MDLGGPFLFGRGNLGKQASKKTNNKTTNLPRDNTLEAMPKAVVLAVGETWE</sequence>
<proteinExistence type="predicted"/>
<protein>
    <submittedName>
        <fullName evidence="2">Uncharacterized protein</fullName>
    </submittedName>
</protein>
<name>X1C3U9_9ZZZZ</name>
<comment type="caution">
    <text evidence="2">The sequence shown here is derived from an EMBL/GenBank/DDBJ whole genome shotgun (WGS) entry which is preliminary data.</text>
</comment>
<evidence type="ECO:0000256" key="1">
    <source>
        <dbReference type="SAM" id="MobiDB-lite"/>
    </source>
</evidence>
<accession>X1C3U9</accession>
<dbReference type="AlphaFoldDB" id="X1C3U9"/>